<keyword evidence="1" id="KW-1133">Transmembrane helix</keyword>
<protein>
    <submittedName>
        <fullName evidence="2">Uncharacterized protein</fullName>
    </submittedName>
</protein>
<proteinExistence type="predicted"/>
<keyword evidence="1" id="KW-0812">Transmembrane</keyword>
<name>A0A3S5AJB2_9PLAT</name>
<sequence>MEYLLTRFAGDPITFTDGNKSLLTEAFVLHLVAYAVFHLALTEAHLICARACRNKMNAHAISALPDYRNKSI</sequence>
<comment type="caution">
    <text evidence="2">The sequence shown here is derived from an EMBL/GenBank/DDBJ whole genome shotgun (WGS) entry which is preliminary data.</text>
</comment>
<keyword evidence="3" id="KW-1185">Reference proteome</keyword>
<organism evidence="2 3">
    <name type="scientific">Protopolystoma xenopodis</name>
    <dbReference type="NCBI Taxonomy" id="117903"/>
    <lineage>
        <taxon>Eukaryota</taxon>
        <taxon>Metazoa</taxon>
        <taxon>Spiralia</taxon>
        <taxon>Lophotrochozoa</taxon>
        <taxon>Platyhelminthes</taxon>
        <taxon>Monogenea</taxon>
        <taxon>Polyopisthocotylea</taxon>
        <taxon>Polystomatidea</taxon>
        <taxon>Polystomatidae</taxon>
        <taxon>Protopolystoma</taxon>
    </lineage>
</organism>
<evidence type="ECO:0000313" key="2">
    <source>
        <dbReference type="EMBL" id="VEL25222.1"/>
    </source>
</evidence>
<dbReference type="AlphaFoldDB" id="A0A3S5AJB2"/>
<evidence type="ECO:0000256" key="1">
    <source>
        <dbReference type="SAM" id="Phobius"/>
    </source>
</evidence>
<keyword evidence="1" id="KW-0472">Membrane</keyword>
<gene>
    <name evidence="2" type="ORF">PXEA_LOCUS18662</name>
</gene>
<evidence type="ECO:0000313" key="3">
    <source>
        <dbReference type="Proteomes" id="UP000784294"/>
    </source>
</evidence>
<dbReference type="Proteomes" id="UP000784294">
    <property type="component" value="Unassembled WGS sequence"/>
</dbReference>
<reference evidence="2" key="1">
    <citation type="submission" date="2018-11" db="EMBL/GenBank/DDBJ databases">
        <authorList>
            <consortium name="Pathogen Informatics"/>
        </authorList>
    </citation>
    <scope>NUCLEOTIDE SEQUENCE</scope>
</reference>
<dbReference type="EMBL" id="CAAALY010072426">
    <property type="protein sequence ID" value="VEL25222.1"/>
    <property type="molecule type" value="Genomic_DNA"/>
</dbReference>
<accession>A0A3S5AJB2</accession>
<feature type="transmembrane region" description="Helical" evidence="1">
    <location>
        <begin position="27"/>
        <end position="48"/>
    </location>
</feature>